<organism evidence="3 4">
    <name type="scientific">Botryobasidium botryosum (strain FD-172 SS1)</name>
    <dbReference type="NCBI Taxonomy" id="930990"/>
    <lineage>
        <taxon>Eukaryota</taxon>
        <taxon>Fungi</taxon>
        <taxon>Dikarya</taxon>
        <taxon>Basidiomycota</taxon>
        <taxon>Agaricomycotina</taxon>
        <taxon>Agaricomycetes</taxon>
        <taxon>Cantharellales</taxon>
        <taxon>Botryobasidiaceae</taxon>
        <taxon>Botryobasidium</taxon>
    </lineage>
</organism>
<dbReference type="PANTHER" id="PTHR10696">
    <property type="entry name" value="GAMMA-BUTYROBETAINE HYDROXYLASE-RELATED"/>
    <property type="match status" value="1"/>
</dbReference>
<evidence type="ECO:0000256" key="1">
    <source>
        <dbReference type="ARBA" id="ARBA00023002"/>
    </source>
</evidence>
<dbReference type="HOGENOM" id="CLU_041041_0_0_1"/>
<reference evidence="4" key="1">
    <citation type="journal article" date="2014" name="Proc. Natl. Acad. Sci. U.S.A.">
        <title>Extensive sampling of basidiomycete genomes demonstrates inadequacy of the white-rot/brown-rot paradigm for wood decay fungi.</title>
        <authorList>
            <person name="Riley R."/>
            <person name="Salamov A.A."/>
            <person name="Brown D.W."/>
            <person name="Nagy L.G."/>
            <person name="Floudas D."/>
            <person name="Held B.W."/>
            <person name="Levasseur A."/>
            <person name="Lombard V."/>
            <person name="Morin E."/>
            <person name="Otillar R."/>
            <person name="Lindquist E.A."/>
            <person name="Sun H."/>
            <person name="LaButti K.M."/>
            <person name="Schmutz J."/>
            <person name="Jabbour D."/>
            <person name="Luo H."/>
            <person name="Baker S.E."/>
            <person name="Pisabarro A.G."/>
            <person name="Walton J.D."/>
            <person name="Blanchette R.A."/>
            <person name="Henrissat B."/>
            <person name="Martin F."/>
            <person name="Cullen D."/>
            <person name="Hibbett D.S."/>
            <person name="Grigoriev I.V."/>
        </authorList>
    </citation>
    <scope>NUCLEOTIDE SEQUENCE [LARGE SCALE GENOMIC DNA]</scope>
    <source>
        <strain evidence="4">FD-172 SS1</strain>
    </source>
</reference>
<dbReference type="OrthoDB" id="272271at2759"/>
<dbReference type="Pfam" id="PF02668">
    <property type="entry name" value="TauD"/>
    <property type="match status" value="1"/>
</dbReference>
<accession>A0A067N054</accession>
<dbReference type="InterPro" id="IPR042098">
    <property type="entry name" value="TauD-like_sf"/>
</dbReference>
<dbReference type="InParanoid" id="A0A067N054"/>
<dbReference type="InterPro" id="IPR050411">
    <property type="entry name" value="AlphaKG_dependent_hydroxylases"/>
</dbReference>
<evidence type="ECO:0000313" key="3">
    <source>
        <dbReference type="EMBL" id="KDQ17171.1"/>
    </source>
</evidence>
<dbReference type="Gene3D" id="3.60.130.10">
    <property type="entry name" value="Clavaminate synthase-like"/>
    <property type="match status" value="1"/>
</dbReference>
<proteinExistence type="predicted"/>
<dbReference type="GO" id="GO:0016491">
    <property type="term" value="F:oxidoreductase activity"/>
    <property type="evidence" value="ECO:0007669"/>
    <property type="project" value="UniProtKB-KW"/>
</dbReference>
<dbReference type="STRING" id="930990.A0A067N054"/>
<keyword evidence="4" id="KW-1185">Reference proteome</keyword>
<dbReference type="PANTHER" id="PTHR10696:SF54">
    <property type="entry name" value="FAMILY OXIDOREDUCTASE, PUTATIVE (AFU_ORTHOLOGUE AFUA_4G13850)-RELATED"/>
    <property type="match status" value="1"/>
</dbReference>
<evidence type="ECO:0000259" key="2">
    <source>
        <dbReference type="Pfam" id="PF02668"/>
    </source>
</evidence>
<dbReference type="Proteomes" id="UP000027195">
    <property type="component" value="Unassembled WGS sequence"/>
</dbReference>
<dbReference type="AlphaFoldDB" id="A0A067N054"/>
<name>A0A067N054_BOTB1</name>
<feature type="domain" description="TauD/TfdA-like" evidence="2">
    <location>
        <begin position="127"/>
        <end position="374"/>
    </location>
</feature>
<dbReference type="InterPro" id="IPR003819">
    <property type="entry name" value="TauD/TfdA-like"/>
</dbReference>
<gene>
    <name evidence="3" type="ORF">BOTBODRAFT_172245</name>
</gene>
<protein>
    <recommendedName>
        <fullName evidence="2">TauD/TfdA-like domain-containing protein</fullName>
    </recommendedName>
</protein>
<keyword evidence="1" id="KW-0560">Oxidoreductase</keyword>
<dbReference type="SUPFAM" id="SSF51197">
    <property type="entry name" value="Clavaminate synthase-like"/>
    <property type="match status" value="1"/>
</dbReference>
<evidence type="ECO:0000313" key="4">
    <source>
        <dbReference type="Proteomes" id="UP000027195"/>
    </source>
</evidence>
<sequence>MATVQVISPVEPPSQGLSKLSISHTTPALDTNPDLPIIRSQRLDTPYEPSLKLWEADQKAYQKPATLELDPLPEGFPERAGGPTLWDGRELANQPEKWLHQFTAEEIVDVEQAAAHFDSLKLPYSAITQETFPLSALKPTLAKVVEEIHHGLGLRILRGLPVQKWDRHTQIIVFAGISAYIGRRLKQQSTSAIVHLRDLTQFDPKERPKIVLKGQTNANQVFHTDAGDIVGLITLGRAEKGGLSQLSSIARTYNELAETRRDILRTLAKPDWISAQYPNGVALFYHLDGRVVAQYARRPFFGFYDAPDRPGGVPPLKHEQHVALDAIHFTAEKLSLDIDLQPGDMEYFNNLQVFHARTESEDSPENTRHLLRIWLRNEEHALNHGPDWDARWKNLVEPFDEKFPLEAWEPIEDKSGLPKARGY</sequence>
<dbReference type="EMBL" id="KL198024">
    <property type="protein sequence ID" value="KDQ17171.1"/>
    <property type="molecule type" value="Genomic_DNA"/>
</dbReference>